<organism evidence="2 3">
    <name type="scientific">Paraglaciecola hydrolytica</name>
    <dbReference type="NCBI Taxonomy" id="1799789"/>
    <lineage>
        <taxon>Bacteria</taxon>
        <taxon>Pseudomonadati</taxon>
        <taxon>Pseudomonadota</taxon>
        <taxon>Gammaproteobacteria</taxon>
        <taxon>Alteromonadales</taxon>
        <taxon>Alteromonadaceae</taxon>
        <taxon>Paraglaciecola</taxon>
    </lineage>
</organism>
<comment type="caution">
    <text evidence="2">The sequence shown here is derived from an EMBL/GenBank/DDBJ whole genome shotgun (WGS) entry which is preliminary data.</text>
</comment>
<name>A0A148KMU1_9ALTE</name>
<evidence type="ECO:0000313" key="2">
    <source>
        <dbReference type="EMBL" id="KXI27601.1"/>
    </source>
</evidence>
<dbReference type="EMBL" id="LSNE01000009">
    <property type="protein sequence ID" value="KXI27601.1"/>
    <property type="molecule type" value="Genomic_DNA"/>
</dbReference>
<accession>A0A148KMU1</accession>
<keyword evidence="1" id="KW-0472">Membrane</keyword>
<keyword evidence="1" id="KW-1133">Transmembrane helix</keyword>
<dbReference type="Proteomes" id="UP000070299">
    <property type="component" value="Unassembled WGS sequence"/>
</dbReference>
<feature type="transmembrane region" description="Helical" evidence="1">
    <location>
        <begin position="151"/>
        <end position="174"/>
    </location>
</feature>
<keyword evidence="1" id="KW-0812">Transmembrane</keyword>
<sequence>MDQEIDNSNKAPIHTEPQTPRKVAVNFHGKTGEYFAIWIVNLLLTIVTLGIYSAWATVRTHRYFYANTDIDGHRFSYLAQPLQILKGRIIGVLLLALYFLAVAFSPLAAAIVALVLFLATPIFICMSLRFRMKVSAYRNIRFNFTGQYGRAFLVFVLLPIMSIFTLYLALPWVLKKIDDFIYSNITYGDKKMQTELATGEYYLAAFGAFFIGVALLLVAIFGFGASMSAFADPESASQFTGSTIIFMVAYVLVILLSSSFYAARIRNHIFNTMRLSDVASFESNLSISTLVWLRVTNFLALVLSLGFALPWIKIRTARVYAQVTQVNILPGIAGVIGQYSQSSSAIGEEVANIFDMDVGLG</sequence>
<dbReference type="AlphaFoldDB" id="A0A148KMU1"/>
<protein>
    <submittedName>
        <fullName evidence="2">Uncharacterized protein</fullName>
    </submittedName>
</protein>
<feature type="transmembrane region" description="Helical" evidence="1">
    <location>
        <begin position="35"/>
        <end position="55"/>
    </location>
</feature>
<dbReference type="Pfam" id="PF05987">
    <property type="entry name" value="DUF898"/>
    <property type="match status" value="1"/>
</dbReference>
<dbReference type="OrthoDB" id="9765721at2"/>
<evidence type="ECO:0000313" key="3">
    <source>
        <dbReference type="Proteomes" id="UP000070299"/>
    </source>
</evidence>
<gene>
    <name evidence="2" type="ORF">AX660_18735</name>
</gene>
<feature type="transmembrane region" description="Helical" evidence="1">
    <location>
        <begin position="107"/>
        <end position="130"/>
    </location>
</feature>
<feature type="transmembrane region" description="Helical" evidence="1">
    <location>
        <begin position="291"/>
        <end position="312"/>
    </location>
</feature>
<keyword evidence="3" id="KW-1185">Reference proteome</keyword>
<proteinExistence type="predicted"/>
<dbReference type="STRING" id="1799789.AX660_18735"/>
<dbReference type="RefSeq" id="WP_068378731.1">
    <property type="nucleotide sequence ID" value="NZ_LSNE01000009.1"/>
</dbReference>
<feature type="transmembrane region" description="Helical" evidence="1">
    <location>
        <begin position="201"/>
        <end position="223"/>
    </location>
</feature>
<reference evidence="3" key="1">
    <citation type="submission" date="2016-02" db="EMBL/GenBank/DDBJ databases">
        <authorList>
            <person name="Schultz-Johansen M."/>
            <person name="Glaring M.A."/>
            <person name="Bech P.K."/>
            <person name="Stougaard P."/>
        </authorList>
    </citation>
    <scope>NUCLEOTIDE SEQUENCE [LARGE SCALE GENOMIC DNA]</scope>
    <source>
        <strain evidence="3">S66</strain>
    </source>
</reference>
<feature type="transmembrane region" description="Helical" evidence="1">
    <location>
        <begin position="84"/>
        <end position="101"/>
    </location>
</feature>
<feature type="transmembrane region" description="Helical" evidence="1">
    <location>
        <begin position="244"/>
        <end position="263"/>
    </location>
</feature>
<dbReference type="InterPro" id="IPR010295">
    <property type="entry name" value="DUF898"/>
</dbReference>
<evidence type="ECO:0000256" key="1">
    <source>
        <dbReference type="SAM" id="Phobius"/>
    </source>
</evidence>